<keyword evidence="1" id="KW-1277">Toxin-antitoxin system</keyword>
<reference evidence="2" key="1">
    <citation type="journal article" date="2021" name="PeerJ">
        <title>Extensive microbial diversity within the chicken gut microbiome revealed by metagenomics and culture.</title>
        <authorList>
            <person name="Gilroy R."/>
            <person name="Ravi A."/>
            <person name="Getino M."/>
            <person name="Pursley I."/>
            <person name="Horton D.L."/>
            <person name="Alikhan N.F."/>
            <person name="Baker D."/>
            <person name="Gharbi K."/>
            <person name="Hall N."/>
            <person name="Watson M."/>
            <person name="Adriaenssens E.M."/>
            <person name="Foster-Nyarko E."/>
            <person name="Jarju S."/>
            <person name="Secka A."/>
            <person name="Antonio M."/>
            <person name="Oren A."/>
            <person name="Chaudhuri R.R."/>
            <person name="La Ragione R."/>
            <person name="Hildebrand F."/>
            <person name="Pallen M.J."/>
        </authorList>
    </citation>
    <scope>NUCLEOTIDE SEQUENCE</scope>
    <source>
        <strain evidence="2">ChiHjej13B12-14962</strain>
    </source>
</reference>
<dbReference type="InterPro" id="IPR035093">
    <property type="entry name" value="RelE/ParE_toxin_dom_sf"/>
</dbReference>
<dbReference type="Pfam" id="PF05016">
    <property type="entry name" value="ParE_toxin"/>
    <property type="match status" value="1"/>
</dbReference>
<reference evidence="2" key="2">
    <citation type="submission" date="2021-09" db="EMBL/GenBank/DDBJ databases">
        <authorList>
            <person name="Gilroy R."/>
        </authorList>
    </citation>
    <scope>NUCLEOTIDE SEQUENCE</scope>
    <source>
        <strain evidence="2">ChiHjej13B12-14962</strain>
    </source>
</reference>
<organism evidence="2 3">
    <name type="scientific">Enteractinococcus helveticum</name>
    <dbReference type="NCBI Taxonomy" id="1837282"/>
    <lineage>
        <taxon>Bacteria</taxon>
        <taxon>Bacillati</taxon>
        <taxon>Actinomycetota</taxon>
        <taxon>Actinomycetes</taxon>
        <taxon>Micrococcales</taxon>
        <taxon>Micrococcaceae</taxon>
    </lineage>
</organism>
<evidence type="ECO:0000313" key="2">
    <source>
        <dbReference type="EMBL" id="HJF15840.1"/>
    </source>
</evidence>
<dbReference type="Gene3D" id="3.30.2310.20">
    <property type="entry name" value="RelE-like"/>
    <property type="match status" value="1"/>
</dbReference>
<dbReference type="InterPro" id="IPR007712">
    <property type="entry name" value="RelE/ParE_toxin"/>
</dbReference>
<sequence>METEAYHDLSTAFAWYAEQAPHQLSRFESEIRAAEKELQTNPRSYRPIHRNARRFVLRIFPYRIWYVVNDLQQEIDIIAFIHTRQDPGQYHGRIL</sequence>
<protein>
    <submittedName>
        <fullName evidence="2">Type II toxin-antitoxin system RelE/ParE family toxin</fullName>
    </submittedName>
</protein>
<dbReference type="AlphaFoldDB" id="A0A921FPG0"/>
<comment type="caution">
    <text evidence="2">The sequence shown here is derived from an EMBL/GenBank/DDBJ whole genome shotgun (WGS) entry which is preliminary data.</text>
</comment>
<evidence type="ECO:0000256" key="1">
    <source>
        <dbReference type="ARBA" id="ARBA00022649"/>
    </source>
</evidence>
<accession>A0A921FPG0</accession>
<proteinExistence type="predicted"/>
<dbReference type="RefSeq" id="WP_369681077.1">
    <property type="nucleotide sequence ID" value="NZ_DYXC01000159.1"/>
</dbReference>
<dbReference type="Proteomes" id="UP000703315">
    <property type="component" value="Unassembled WGS sequence"/>
</dbReference>
<name>A0A921FPG0_9MICC</name>
<gene>
    <name evidence="2" type="ORF">K8V32_13805</name>
</gene>
<evidence type="ECO:0000313" key="3">
    <source>
        <dbReference type="Proteomes" id="UP000703315"/>
    </source>
</evidence>
<dbReference type="EMBL" id="DYXC01000159">
    <property type="protein sequence ID" value="HJF15840.1"/>
    <property type="molecule type" value="Genomic_DNA"/>
</dbReference>